<evidence type="ECO:0000313" key="21">
    <source>
        <dbReference type="Proteomes" id="UP000002254"/>
    </source>
</evidence>
<reference evidence="20 21" key="1">
    <citation type="journal article" date="2005" name="Nature">
        <title>Genome sequence, comparative analysis and haplotype structure of the domestic dog.</title>
        <authorList>
            <consortium name="Broad Sequencing Platform"/>
            <person name="Lindblad-Toh K."/>
            <person name="Wade C.M."/>
            <person name="Mikkelsen T.S."/>
            <person name="Karlsson E.K."/>
            <person name="Jaffe D.B."/>
            <person name="Kamal M."/>
            <person name="Clamp M."/>
            <person name="Chang J.L."/>
            <person name="Kulbokas E.J. III"/>
            <person name="Zody M.C."/>
            <person name="Mauceli E."/>
            <person name="Xie X."/>
            <person name="Breen M."/>
            <person name="Wayne R.K."/>
            <person name="Ostrander E.A."/>
            <person name="Ponting C.P."/>
            <person name="Galibert F."/>
            <person name="Smith D.R."/>
            <person name="DeJong P.J."/>
            <person name="Kirkness E."/>
            <person name="Alvarez P."/>
            <person name="Biagi T."/>
            <person name="Brockman W."/>
            <person name="Butler J."/>
            <person name="Chin C.W."/>
            <person name="Cook A."/>
            <person name="Cuff J."/>
            <person name="Daly M.J."/>
            <person name="DeCaprio D."/>
            <person name="Gnerre S."/>
            <person name="Grabherr M."/>
            <person name="Kellis M."/>
            <person name="Kleber M."/>
            <person name="Bardeleben C."/>
            <person name="Goodstadt L."/>
            <person name="Heger A."/>
            <person name="Hitte C."/>
            <person name="Kim L."/>
            <person name="Koepfli K.P."/>
            <person name="Parker H.G."/>
            <person name="Pollinger J.P."/>
            <person name="Searle S.M."/>
            <person name="Sutter N.B."/>
            <person name="Thomas R."/>
            <person name="Webber C."/>
            <person name="Baldwin J."/>
            <person name="Abebe A."/>
            <person name="Abouelleil A."/>
            <person name="Aftuck L."/>
            <person name="Ait-Zahra M."/>
            <person name="Aldredge T."/>
            <person name="Allen N."/>
            <person name="An P."/>
            <person name="Anderson S."/>
            <person name="Antoine C."/>
            <person name="Arachchi H."/>
            <person name="Aslam A."/>
            <person name="Ayotte L."/>
            <person name="Bachantsang P."/>
            <person name="Barry A."/>
            <person name="Bayul T."/>
            <person name="Benamara M."/>
            <person name="Berlin A."/>
            <person name="Bessette D."/>
            <person name="Blitshteyn B."/>
            <person name="Bloom T."/>
            <person name="Blye J."/>
            <person name="Boguslavskiy L."/>
            <person name="Bonnet C."/>
            <person name="Boukhgalter B."/>
            <person name="Brown A."/>
            <person name="Cahill P."/>
            <person name="Calixte N."/>
            <person name="Camarata J."/>
            <person name="Cheshatsang Y."/>
            <person name="Chu J."/>
            <person name="Citroen M."/>
            <person name="Collymore A."/>
            <person name="Cooke P."/>
            <person name="Dawoe T."/>
            <person name="Daza R."/>
            <person name="Decktor K."/>
            <person name="DeGray S."/>
            <person name="Dhargay N."/>
            <person name="Dooley K."/>
            <person name="Dooley K."/>
            <person name="Dorje P."/>
            <person name="Dorjee K."/>
            <person name="Dorris L."/>
            <person name="Duffey N."/>
            <person name="Dupes A."/>
            <person name="Egbiremolen O."/>
            <person name="Elong R."/>
            <person name="Falk J."/>
            <person name="Farina A."/>
            <person name="Faro S."/>
            <person name="Ferguson D."/>
            <person name="Ferreira P."/>
            <person name="Fisher S."/>
            <person name="FitzGerald M."/>
            <person name="Foley K."/>
            <person name="Foley C."/>
            <person name="Franke A."/>
            <person name="Friedrich D."/>
            <person name="Gage D."/>
            <person name="Garber M."/>
            <person name="Gearin G."/>
            <person name="Giannoukos G."/>
            <person name="Goode T."/>
            <person name="Goyette A."/>
            <person name="Graham J."/>
            <person name="Grandbois E."/>
            <person name="Gyaltsen K."/>
            <person name="Hafez N."/>
            <person name="Hagopian D."/>
            <person name="Hagos B."/>
            <person name="Hall J."/>
            <person name="Healy C."/>
            <person name="Hegarty R."/>
            <person name="Honan T."/>
            <person name="Horn A."/>
            <person name="Houde N."/>
            <person name="Hughes L."/>
            <person name="Hunnicutt L."/>
            <person name="Husby M."/>
            <person name="Jester B."/>
            <person name="Jones C."/>
            <person name="Kamat A."/>
            <person name="Kanga B."/>
            <person name="Kells C."/>
            <person name="Khazanovich D."/>
            <person name="Kieu A.C."/>
            <person name="Kisner P."/>
            <person name="Kumar M."/>
            <person name="Lance K."/>
            <person name="Landers T."/>
            <person name="Lara M."/>
            <person name="Lee W."/>
            <person name="Leger J.P."/>
            <person name="Lennon N."/>
            <person name="Leuper L."/>
            <person name="LeVine S."/>
            <person name="Liu J."/>
            <person name="Liu X."/>
            <person name="Lokyitsang Y."/>
            <person name="Lokyitsang T."/>
            <person name="Lui A."/>
            <person name="Macdonald J."/>
            <person name="Major J."/>
            <person name="Marabella R."/>
            <person name="Maru K."/>
            <person name="Matthews C."/>
            <person name="McDonough S."/>
            <person name="Mehta T."/>
            <person name="Meldrim J."/>
            <person name="Melnikov A."/>
            <person name="Meneus L."/>
            <person name="Mihalev A."/>
            <person name="Mihova T."/>
            <person name="Miller K."/>
            <person name="Mittelman R."/>
            <person name="Mlenga V."/>
            <person name="Mulrain L."/>
            <person name="Munson G."/>
            <person name="Navidi A."/>
            <person name="Naylor J."/>
            <person name="Nguyen T."/>
            <person name="Nguyen N."/>
            <person name="Nguyen C."/>
            <person name="Nguyen T."/>
            <person name="Nicol R."/>
            <person name="Norbu N."/>
            <person name="Norbu C."/>
            <person name="Novod N."/>
            <person name="Nyima T."/>
            <person name="Olandt P."/>
            <person name="O'Neill B."/>
            <person name="O'Neill K."/>
            <person name="Osman S."/>
            <person name="Oyono L."/>
            <person name="Patti C."/>
            <person name="Perrin D."/>
            <person name="Phunkhang P."/>
            <person name="Pierre F."/>
            <person name="Priest M."/>
            <person name="Rachupka A."/>
            <person name="Raghuraman S."/>
            <person name="Rameau R."/>
            <person name="Ray V."/>
            <person name="Raymond C."/>
            <person name="Rege F."/>
            <person name="Rise C."/>
            <person name="Rogers J."/>
            <person name="Rogov P."/>
            <person name="Sahalie J."/>
            <person name="Settipalli S."/>
            <person name="Sharpe T."/>
            <person name="Shea T."/>
            <person name="Sheehan M."/>
            <person name="Sherpa N."/>
            <person name="Shi J."/>
            <person name="Shih D."/>
            <person name="Sloan J."/>
            <person name="Smith C."/>
            <person name="Sparrow T."/>
            <person name="Stalker J."/>
            <person name="Stange-Thomann N."/>
            <person name="Stavropoulos S."/>
            <person name="Stone C."/>
            <person name="Stone S."/>
            <person name="Sykes S."/>
            <person name="Tchuinga P."/>
            <person name="Tenzing P."/>
            <person name="Tesfaye S."/>
            <person name="Thoulutsang D."/>
            <person name="Thoulutsang Y."/>
            <person name="Topham K."/>
            <person name="Topping I."/>
            <person name="Tsamla T."/>
            <person name="Vassiliev H."/>
            <person name="Venkataraman V."/>
            <person name="Vo A."/>
            <person name="Wangchuk T."/>
            <person name="Wangdi T."/>
            <person name="Weiand M."/>
            <person name="Wilkinson J."/>
            <person name="Wilson A."/>
            <person name="Yadav S."/>
            <person name="Yang S."/>
            <person name="Yang X."/>
            <person name="Young G."/>
            <person name="Yu Q."/>
            <person name="Zainoun J."/>
            <person name="Zembek L."/>
            <person name="Zimmer A."/>
            <person name="Lander E.S."/>
        </authorList>
    </citation>
    <scope>NUCLEOTIDE SEQUENCE [LARGE SCALE GENOMIC DNA]</scope>
    <source>
        <strain evidence="20">Boxer</strain>
    </source>
</reference>
<evidence type="ECO:0000256" key="8">
    <source>
        <dbReference type="ARBA" id="ARBA00022692"/>
    </source>
</evidence>
<evidence type="ECO:0000256" key="3">
    <source>
        <dbReference type="ARBA" id="ARBA00009481"/>
    </source>
</evidence>
<dbReference type="PANTHER" id="PTHR45919:SF1">
    <property type="entry name" value="GDP-MAN:MAN(3)GLCNAC(2)-PP-DOL ALPHA-1,2-MANNOSYLTRANSFERASE"/>
    <property type="match status" value="1"/>
</dbReference>
<dbReference type="InterPro" id="IPR031814">
    <property type="entry name" value="ALG11_N"/>
</dbReference>
<name>A0A8P0N706_CANLF</name>
<dbReference type="OrthoDB" id="2276068at2759"/>
<dbReference type="CDD" id="cd03806">
    <property type="entry name" value="GT4_ALG11-like"/>
    <property type="match status" value="1"/>
</dbReference>
<gene>
    <name evidence="20" type="primary">ALG11</name>
</gene>
<proteinExistence type="inferred from homology"/>
<dbReference type="SUPFAM" id="SSF53756">
    <property type="entry name" value="UDP-Glycosyltransferase/glycogen phosphorylase"/>
    <property type="match status" value="1"/>
</dbReference>
<keyword evidence="7" id="KW-0808">Transferase</keyword>
<dbReference type="InterPro" id="IPR001296">
    <property type="entry name" value="Glyco_trans_1"/>
</dbReference>
<sequence>MNGKVSCRPAGAPACPGAARGRIPTAPGLGLRAPPPADAGRQPPGGRAGAARWVCAPGARERHLLSDRPLRLTAAASSSGGTESCGHLVGGGGGPRARWALHLCGRAPARGQARDPLPSPAGGSDARHGPRSRARTLAGPVLPGAPLPRAGALRTRSAACSERREGRGAGAEMRTQGAPAAGGEGAARRAPAPAPAPGPGPRLAPERRIPGVTAAPGVTSAPGKSTRGAQGPPIGLNRPRARGGGLPVGEGAEGGAPVSIAGHAPQPNSRSGPAHWRRDPCAPRRTLVSSPGDPIGWKAVGSYCQQPIGTQDGPRGGGENTPRPPLPQEPIEKSNSEALPEVGGRGKMAAAKGGWCLCELLRFFYSLFLPGLTVCGTLCVCLFVILWGIRLLLQKKKESVSTSKNGKKQTVVAFFHPYCNAGGGGERVLWCALRALQKKYPEAVYVVYTGDVDVSGQQILEGAFQRFNIKLTHPVKFVFLRKRYLVEDSLYPHFTLLGQSLGSIFLGWEALMQCVPDVYIDSMGYAFTLPLFKYLGGCHVGSYVHYPTISTDMLSVVKNQNVGFNNAAFITRNPFLSKLKLIYYYLFAFIYGLVGSCSDVVMVNSSWTLNHILSLWKVGNCTNIVYPPCDVQTFLDIPLREKKTTPGHLLVSVGQFRPEKNHPLQIKAFAKLLNKKVAEPLPSLKLVLIGGCRNQDDELRVNQLRRLSEDLGIQEDVEFKINIPFDELKHYLSEATIGLHTMWNEHFGIGVVECMAAGTIILAHNSGGPKLDIVIPHQREITGFLAESEEDYAETMVHILSMSEEKRLQIRSNARASVSRFSDQEFELAFLSSVENLLK</sequence>
<keyword evidence="8 17" id="KW-0812">Transmembrane</keyword>
<feature type="region of interest" description="Disordered" evidence="16">
    <location>
        <begin position="1"/>
        <end position="50"/>
    </location>
</feature>
<feature type="domain" description="ALG11 mannosyltransferase N-terminal" evidence="19">
    <location>
        <begin position="410"/>
        <end position="616"/>
    </location>
</feature>
<evidence type="ECO:0000256" key="14">
    <source>
        <dbReference type="ARBA" id="ARBA00045065"/>
    </source>
</evidence>
<evidence type="ECO:0000256" key="17">
    <source>
        <dbReference type="SAM" id="Phobius"/>
    </source>
</evidence>
<feature type="compositionally biased region" description="Gly residues" evidence="16">
    <location>
        <begin position="242"/>
        <end position="254"/>
    </location>
</feature>
<evidence type="ECO:0000256" key="7">
    <source>
        <dbReference type="ARBA" id="ARBA00022679"/>
    </source>
</evidence>
<evidence type="ECO:0000259" key="19">
    <source>
        <dbReference type="Pfam" id="PF15924"/>
    </source>
</evidence>
<feature type="region of interest" description="Disordered" evidence="16">
    <location>
        <begin position="110"/>
        <end position="294"/>
    </location>
</feature>
<dbReference type="Pfam" id="PF15924">
    <property type="entry name" value="ALG11_N"/>
    <property type="match status" value="1"/>
</dbReference>
<dbReference type="GO" id="GO:0004377">
    <property type="term" value="F:GDP-Man:Man(3)GlcNAc(2)-PP-Dol alpha-1,2-mannosyltransferase activity"/>
    <property type="evidence" value="ECO:0007669"/>
    <property type="project" value="UniProtKB-EC"/>
</dbReference>
<reference evidence="20" key="2">
    <citation type="submission" date="2025-08" db="UniProtKB">
        <authorList>
            <consortium name="Ensembl"/>
        </authorList>
    </citation>
    <scope>IDENTIFICATION</scope>
</reference>
<dbReference type="PANTHER" id="PTHR45919">
    <property type="entry name" value="GDP-MAN:MAN(3)GLCNAC(2)-PP-DOL ALPHA-1,2-MANNOSYLTRANSFERASE"/>
    <property type="match status" value="1"/>
</dbReference>
<evidence type="ECO:0000256" key="5">
    <source>
        <dbReference type="ARBA" id="ARBA00022018"/>
    </source>
</evidence>
<evidence type="ECO:0000256" key="2">
    <source>
        <dbReference type="ARBA" id="ARBA00004922"/>
    </source>
</evidence>
<dbReference type="Ensembl" id="ENSCAFT00000006823.5">
    <property type="protein sequence ID" value="ENSCAFP00000006316.4"/>
    <property type="gene ID" value="ENSCAFG00000004252.5"/>
</dbReference>
<accession>A0A8P0N706</accession>
<keyword evidence="6" id="KW-0328">Glycosyltransferase</keyword>
<evidence type="ECO:0000256" key="15">
    <source>
        <dbReference type="ARBA" id="ARBA00045128"/>
    </source>
</evidence>
<dbReference type="FunFam" id="3.40.50.2000:FF:000076">
    <property type="entry name" value="GDP-Man:Man(3)GlcNAc(2)-PP-Dol alpha-1,2-mannosyltransferase"/>
    <property type="match status" value="1"/>
</dbReference>
<feature type="transmembrane region" description="Helical" evidence="17">
    <location>
        <begin position="363"/>
        <end position="389"/>
    </location>
</feature>
<dbReference type="FunCoup" id="A0A8P0N706">
    <property type="interactions" value="2722"/>
</dbReference>
<comment type="subcellular location">
    <subcellularLocation>
        <location evidence="1">Endoplasmic reticulum membrane</location>
        <topology evidence="1">Single-pass membrane protein</topology>
    </subcellularLocation>
</comment>
<feature type="compositionally biased region" description="Pro residues" evidence="16">
    <location>
        <begin position="192"/>
        <end position="202"/>
    </location>
</feature>
<evidence type="ECO:0000256" key="6">
    <source>
        <dbReference type="ARBA" id="ARBA00022676"/>
    </source>
</evidence>
<dbReference type="Pfam" id="PF00534">
    <property type="entry name" value="Glycos_transf_1"/>
    <property type="match status" value="1"/>
</dbReference>
<evidence type="ECO:0000256" key="4">
    <source>
        <dbReference type="ARBA" id="ARBA00012645"/>
    </source>
</evidence>
<feature type="compositionally biased region" description="Low complexity" evidence="16">
    <location>
        <begin position="7"/>
        <end position="50"/>
    </location>
</feature>
<comment type="function">
    <text evidence="15">GDP-Man:Man(3)GlcNAc(2)-PP-Dol alpha-1,2-mannosyltransferase that operates in the biosynthetic pathway of dolichol-linked oligosaccharides, the glycan precursors employed in protein asparagine (N)-glycosylation. The assembly of dolichol-linked oligosaccharides begins on the cytosolic side of the endoplasmic reticulum membrane and finishes in its lumen. The sequential addition of sugars to dolichol pyrophosphate produces dolichol-linked oligosaccharides containing fourteen sugars, including two GlcNAcs, nine mannoses and three glucoses. Once assembled, the oligosaccharide is transferred from the lipid to nascent proteins by oligosaccharyltransferases. Catalyzes, on the cytoplasmic face of the endoplasmic reticulum, the addition of the fourth and fifth mannose residues to the dolichol-linked oligosaccharide chain, to produce Man(5)GlcNAc(2)-PP-dolichol core oligosaccharide. Man(5)GlcNAc(2)-PP-dolichol is a substrate for ALG3, the following enzyme in the biosynthetic pathway.</text>
</comment>
<feature type="domain" description="Glycosyl transferase family 1" evidence="18">
    <location>
        <begin position="647"/>
        <end position="815"/>
    </location>
</feature>
<dbReference type="InterPro" id="IPR038013">
    <property type="entry name" value="ALG11"/>
</dbReference>
<comment type="similarity">
    <text evidence="3">Belongs to the glycosyltransferase group 1 family. Glycosyltransferase 4 subfamily.</text>
</comment>
<dbReference type="Gene3D" id="3.40.50.2000">
    <property type="entry name" value="Glycogen Phosphorylase B"/>
    <property type="match status" value="1"/>
</dbReference>
<organism evidence="20 21">
    <name type="scientific">Canis lupus familiaris</name>
    <name type="common">Dog</name>
    <name type="synonym">Canis familiaris</name>
    <dbReference type="NCBI Taxonomy" id="9615"/>
    <lineage>
        <taxon>Eukaryota</taxon>
        <taxon>Metazoa</taxon>
        <taxon>Chordata</taxon>
        <taxon>Craniata</taxon>
        <taxon>Vertebrata</taxon>
        <taxon>Euteleostomi</taxon>
        <taxon>Mammalia</taxon>
        <taxon>Eutheria</taxon>
        <taxon>Laurasiatheria</taxon>
        <taxon>Carnivora</taxon>
        <taxon>Caniformia</taxon>
        <taxon>Canidae</taxon>
        <taxon>Canis</taxon>
    </lineage>
</organism>
<keyword evidence="10 17" id="KW-1133">Transmembrane helix</keyword>
<feature type="compositionally biased region" description="Low complexity" evidence="16">
    <location>
        <begin position="137"/>
        <end position="154"/>
    </location>
</feature>
<keyword evidence="11 17" id="KW-0472">Membrane</keyword>
<evidence type="ECO:0000256" key="11">
    <source>
        <dbReference type="ARBA" id="ARBA00023136"/>
    </source>
</evidence>
<dbReference type="GO" id="GO:0005789">
    <property type="term" value="C:endoplasmic reticulum membrane"/>
    <property type="evidence" value="ECO:0007669"/>
    <property type="project" value="UniProtKB-SubCell"/>
</dbReference>
<evidence type="ECO:0000256" key="9">
    <source>
        <dbReference type="ARBA" id="ARBA00022824"/>
    </source>
</evidence>
<evidence type="ECO:0000256" key="10">
    <source>
        <dbReference type="ARBA" id="ARBA00022989"/>
    </source>
</evidence>
<dbReference type="Proteomes" id="UP000002254">
    <property type="component" value="Chromosome 22"/>
</dbReference>
<comment type="pathway">
    <text evidence="2">Protein modification; protein glycosylation.</text>
</comment>
<evidence type="ECO:0000256" key="1">
    <source>
        <dbReference type="ARBA" id="ARBA00004389"/>
    </source>
</evidence>
<dbReference type="EC" id="2.4.1.131" evidence="4"/>
<evidence type="ECO:0000256" key="12">
    <source>
        <dbReference type="ARBA" id="ARBA00032515"/>
    </source>
</evidence>
<evidence type="ECO:0000259" key="18">
    <source>
        <dbReference type="Pfam" id="PF00534"/>
    </source>
</evidence>
<keyword evidence="9" id="KW-0256">Endoplasmic reticulum</keyword>
<evidence type="ECO:0000256" key="13">
    <source>
        <dbReference type="ARBA" id="ARBA00032517"/>
    </source>
</evidence>
<feature type="transmembrane region" description="Helical" evidence="17">
    <location>
        <begin position="582"/>
        <end position="603"/>
    </location>
</feature>
<comment type="catalytic activity">
    <reaction evidence="14">
        <text>an alpha-D-Man-(1-&gt;3)-[alpha-D-Man-(1-&gt;6)]-beta-D-Man-(1-&gt;4)-beta-D-GlcNAc-(1-&gt;4)-alpha-D-GlcNAc-diphospho-di-trans,poly-cis-dolichol + 2 GDP-alpha-D-mannose = an alpha-D-Man-(1-&gt;2)-alpha-D-Man-(1-&gt;2)-alpha-D-Man-(1-&gt;3)-[alpha-D-Man-(1-&gt;6)]-beta-D-Man-(1-&gt;4)-beta-D-GlcNAc-(1-&gt;4)-alpha-D-GlcNAc-diphospho-di-trans,poly-cis-dolichol + 2 GDP + 2 H(+)</text>
        <dbReference type="Rhea" id="RHEA:29523"/>
        <dbReference type="Rhea" id="RHEA-COMP:19515"/>
        <dbReference type="Rhea" id="RHEA-COMP:19516"/>
        <dbReference type="ChEBI" id="CHEBI:15378"/>
        <dbReference type="ChEBI" id="CHEBI:57527"/>
        <dbReference type="ChEBI" id="CHEBI:58189"/>
        <dbReference type="ChEBI" id="CHEBI:132511"/>
        <dbReference type="ChEBI" id="CHEBI:132515"/>
        <dbReference type="EC" id="2.4.1.131"/>
    </reaction>
    <physiologicalReaction direction="left-to-right" evidence="14">
        <dbReference type="Rhea" id="RHEA:29524"/>
    </physiologicalReaction>
</comment>
<protein>
    <recommendedName>
        <fullName evidence="5">GDP-Man:Man(3)GlcNAc(2)-PP-Dol alpha-1,2-mannosyltransferase</fullName>
        <ecNumber evidence="4">2.4.1.131</ecNumber>
    </recommendedName>
    <alternativeName>
        <fullName evidence="13">Asparagine-linked glycosylation protein 11 homolog</fullName>
    </alternativeName>
    <alternativeName>
        <fullName evidence="12">Glycolipid 2-alpha-mannosyltransferase</fullName>
    </alternativeName>
</protein>
<evidence type="ECO:0000313" key="20">
    <source>
        <dbReference type="Ensembl" id="ENSCAFP00000006316.4"/>
    </source>
</evidence>
<evidence type="ECO:0000256" key="16">
    <source>
        <dbReference type="SAM" id="MobiDB-lite"/>
    </source>
</evidence>
<dbReference type="AlphaFoldDB" id="A0A8P0N706"/>
<feature type="region of interest" description="Disordered" evidence="16">
    <location>
        <begin position="306"/>
        <end position="340"/>
    </location>
</feature>